<accession>A0ABU0HYW2</accession>
<sequence length="201" mass="21999">MADPRPSESLPLVRRLWPSDRQAILDYFRRLDAETRANRFMGQVSETGLLAYAEQAMTARGVMYGAFLDGTLRGLGELRPGGGGRSSYYLGPQAEAAFAVEREFRRRGLGAALFARITQAARNRGVSDLHVRCFARNGPMIRLAARQGAAVSRDGLEADGALHLDRATPMTLWYESIAEAFDFTLSVTQRTADAADGRDAA</sequence>
<evidence type="ECO:0000313" key="2">
    <source>
        <dbReference type="EMBL" id="MDQ0446998.1"/>
    </source>
</evidence>
<dbReference type="InterPro" id="IPR000182">
    <property type="entry name" value="GNAT_dom"/>
</dbReference>
<dbReference type="EMBL" id="JAUSVP010000003">
    <property type="protein sequence ID" value="MDQ0446998.1"/>
    <property type="molecule type" value="Genomic_DNA"/>
</dbReference>
<protein>
    <submittedName>
        <fullName evidence="2">GNAT superfamily N-acetyltransferase</fullName>
    </submittedName>
</protein>
<dbReference type="Proteomes" id="UP001231124">
    <property type="component" value="Unassembled WGS sequence"/>
</dbReference>
<reference evidence="2 3" key="1">
    <citation type="submission" date="2023-07" db="EMBL/GenBank/DDBJ databases">
        <title>Genomic Encyclopedia of Type Strains, Phase IV (KMG-IV): sequencing the most valuable type-strain genomes for metagenomic binning, comparative biology and taxonomic classification.</title>
        <authorList>
            <person name="Goeker M."/>
        </authorList>
    </citation>
    <scope>NUCLEOTIDE SEQUENCE [LARGE SCALE GENOMIC DNA]</scope>
    <source>
        <strain evidence="2 3">DSM 19013</strain>
    </source>
</reference>
<dbReference type="SUPFAM" id="SSF55729">
    <property type="entry name" value="Acyl-CoA N-acyltransferases (Nat)"/>
    <property type="match status" value="1"/>
</dbReference>
<evidence type="ECO:0000313" key="3">
    <source>
        <dbReference type="Proteomes" id="UP001231124"/>
    </source>
</evidence>
<dbReference type="InterPro" id="IPR016181">
    <property type="entry name" value="Acyl_CoA_acyltransferase"/>
</dbReference>
<keyword evidence="3" id="KW-1185">Reference proteome</keyword>
<dbReference type="Gene3D" id="3.40.630.30">
    <property type="match status" value="1"/>
</dbReference>
<dbReference type="PROSITE" id="PS51186">
    <property type="entry name" value="GNAT"/>
    <property type="match status" value="1"/>
</dbReference>
<dbReference type="CDD" id="cd04301">
    <property type="entry name" value="NAT_SF"/>
    <property type="match status" value="1"/>
</dbReference>
<gene>
    <name evidence="2" type="ORF">QO012_001489</name>
</gene>
<dbReference type="Pfam" id="PF00583">
    <property type="entry name" value="Acetyltransf_1"/>
    <property type="match status" value="1"/>
</dbReference>
<evidence type="ECO:0000259" key="1">
    <source>
        <dbReference type="PROSITE" id="PS51186"/>
    </source>
</evidence>
<organism evidence="2 3">
    <name type="scientific">Methylobacterium aerolatum</name>
    <dbReference type="NCBI Taxonomy" id="418708"/>
    <lineage>
        <taxon>Bacteria</taxon>
        <taxon>Pseudomonadati</taxon>
        <taxon>Pseudomonadota</taxon>
        <taxon>Alphaproteobacteria</taxon>
        <taxon>Hyphomicrobiales</taxon>
        <taxon>Methylobacteriaceae</taxon>
        <taxon>Methylobacterium</taxon>
    </lineage>
</organism>
<feature type="domain" description="N-acetyltransferase" evidence="1">
    <location>
        <begin position="11"/>
        <end position="175"/>
    </location>
</feature>
<name>A0ABU0HYW2_9HYPH</name>
<proteinExistence type="predicted"/>
<dbReference type="RefSeq" id="WP_238206693.1">
    <property type="nucleotide sequence ID" value="NZ_BPQE01000028.1"/>
</dbReference>
<comment type="caution">
    <text evidence="2">The sequence shown here is derived from an EMBL/GenBank/DDBJ whole genome shotgun (WGS) entry which is preliminary data.</text>
</comment>